<keyword evidence="1" id="KW-0805">Transcription regulation</keyword>
<dbReference type="InterPro" id="IPR034660">
    <property type="entry name" value="DinB/YfiT-like"/>
</dbReference>
<dbReference type="Pfam" id="PF13490">
    <property type="entry name" value="zf-HC2"/>
    <property type="match status" value="1"/>
</dbReference>
<comment type="caution">
    <text evidence="5">The sequence shown here is derived from an EMBL/GenBank/DDBJ whole genome shotgun (WGS) entry which is preliminary data.</text>
</comment>
<proteinExistence type="predicted"/>
<evidence type="ECO:0000256" key="2">
    <source>
        <dbReference type="ARBA" id="ARBA00023163"/>
    </source>
</evidence>
<evidence type="ECO:0000313" key="5">
    <source>
        <dbReference type="EMBL" id="MFC1415294.1"/>
    </source>
</evidence>
<name>A0ABV6VNH1_9ACTN</name>
<dbReference type="InterPro" id="IPR041916">
    <property type="entry name" value="Anti_sigma_zinc_sf"/>
</dbReference>
<reference evidence="5 6" key="1">
    <citation type="submission" date="2024-09" db="EMBL/GenBank/DDBJ databases">
        <authorList>
            <person name="Lee S.D."/>
        </authorList>
    </citation>
    <scope>NUCLEOTIDE SEQUENCE [LARGE SCALE GENOMIC DNA]</scope>
    <source>
        <strain evidence="5 6">N8-3</strain>
    </source>
</reference>
<dbReference type="EMBL" id="JBHFAB010000001">
    <property type="protein sequence ID" value="MFC1415294.1"/>
    <property type="molecule type" value="Genomic_DNA"/>
</dbReference>
<protein>
    <submittedName>
        <fullName evidence="5">Zf-HC2 domain-containing protein</fullName>
    </submittedName>
</protein>
<organism evidence="5 6">
    <name type="scientific">Streptacidiphilus cavernicola</name>
    <dbReference type="NCBI Taxonomy" id="3342716"/>
    <lineage>
        <taxon>Bacteria</taxon>
        <taxon>Bacillati</taxon>
        <taxon>Actinomycetota</taxon>
        <taxon>Actinomycetes</taxon>
        <taxon>Kitasatosporales</taxon>
        <taxon>Streptomycetaceae</taxon>
        <taxon>Streptacidiphilus</taxon>
    </lineage>
</organism>
<evidence type="ECO:0000256" key="1">
    <source>
        <dbReference type="ARBA" id="ARBA00023015"/>
    </source>
</evidence>
<sequence>MTGPLRPGTSGAARPESAQPDHDTLRGLLGAWALNACTGLETAWIEIHLAECPSCADEGGRLRDAAGWLSADEPLEPAPDLRSQVLTRALTVRPARIKVPDYSSAYVAETARLDALLRDLGESDWIERADLVWHGGAQQLRPAEVLSHLTAVDGVVSRALGLADPVPPAPGTSPEQAGSAPVDLVERTSRLIEAQRRRGPDAVRSFWREQTRALVETAALAESQHGAGAGDVLVDYGAFRLPLRDAFVDRAFECWIHADDVAEAVGWPYGPPRGVHIRTMVDLATRLLPSALNGLREAGLASLTSYRKFSGSDPGYGDPRGVSAVKLIIEGRGESEWLVPLEPLPPGSGPLPADIDPVATLAIDGVEFCFLCAAHRDPDRMPCGITGDRAAARDLLHAARLLSRP</sequence>
<dbReference type="Gene3D" id="1.10.10.1320">
    <property type="entry name" value="Anti-sigma factor, zinc-finger domain"/>
    <property type="match status" value="1"/>
</dbReference>
<dbReference type="RefSeq" id="WP_380530737.1">
    <property type="nucleotide sequence ID" value="NZ_JBHFAB010000001.1"/>
</dbReference>
<dbReference type="InterPro" id="IPR027383">
    <property type="entry name" value="Znf_put"/>
</dbReference>
<dbReference type="Proteomes" id="UP001592531">
    <property type="component" value="Unassembled WGS sequence"/>
</dbReference>
<evidence type="ECO:0000313" key="6">
    <source>
        <dbReference type="Proteomes" id="UP001592531"/>
    </source>
</evidence>
<evidence type="ECO:0000259" key="4">
    <source>
        <dbReference type="Pfam" id="PF13490"/>
    </source>
</evidence>
<dbReference type="SUPFAM" id="SSF109854">
    <property type="entry name" value="DinB/YfiT-like putative metalloenzymes"/>
    <property type="match status" value="1"/>
</dbReference>
<accession>A0ABV6VNH1</accession>
<evidence type="ECO:0000256" key="3">
    <source>
        <dbReference type="SAM" id="MobiDB-lite"/>
    </source>
</evidence>
<keyword evidence="2" id="KW-0804">Transcription</keyword>
<feature type="region of interest" description="Disordered" evidence="3">
    <location>
        <begin position="1"/>
        <end position="21"/>
    </location>
</feature>
<dbReference type="Gene3D" id="1.20.120.450">
    <property type="entry name" value="dinb family like domain"/>
    <property type="match status" value="1"/>
</dbReference>
<keyword evidence="6" id="KW-1185">Reference proteome</keyword>
<gene>
    <name evidence="5" type="ORF">ACEZDE_01345</name>
</gene>
<feature type="domain" description="Putative zinc-finger" evidence="4">
    <location>
        <begin position="26"/>
        <end position="56"/>
    </location>
</feature>